<dbReference type="CDD" id="cd00035">
    <property type="entry name" value="ChtBD1"/>
    <property type="match status" value="1"/>
</dbReference>
<gene>
    <name evidence="7" type="ORF">HID58_086065</name>
</gene>
<dbReference type="Pfam" id="PF00182">
    <property type="entry name" value="Glyco_hydro_19"/>
    <property type="match status" value="2"/>
</dbReference>
<dbReference type="PANTHER" id="PTHR22595">
    <property type="entry name" value="CHITINASE-RELATED"/>
    <property type="match status" value="1"/>
</dbReference>
<accession>A0ABQ7XQR7</accession>
<dbReference type="PROSITE" id="PS50941">
    <property type="entry name" value="CHIT_BIND_I_2"/>
    <property type="match status" value="1"/>
</dbReference>
<dbReference type="PANTHER" id="PTHR22595:SF155">
    <property type="entry name" value="CHITIN-BINDING TYPE-1 DOMAIN-CONTAINING PROTEIN"/>
    <property type="match status" value="1"/>
</dbReference>
<evidence type="ECO:0000313" key="8">
    <source>
        <dbReference type="Proteomes" id="UP000824890"/>
    </source>
</evidence>
<feature type="disulfide bond" evidence="4">
    <location>
        <begin position="35"/>
        <end position="47"/>
    </location>
</feature>
<keyword evidence="5" id="KW-0732">Signal</keyword>
<dbReference type="Proteomes" id="UP000824890">
    <property type="component" value="Unassembled WGS sequence"/>
</dbReference>
<evidence type="ECO:0000256" key="1">
    <source>
        <dbReference type="ARBA" id="ARBA00009373"/>
    </source>
</evidence>
<dbReference type="Pfam" id="PF00187">
    <property type="entry name" value="Chitin_bind_1"/>
    <property type="match status" value="1"/>
</dbReference>
<comment type="caution">
    <text evidence="7">The sequence shown here is derived from an EMBL/GenBank/DDBJ whole genome shotgun (WGS) entry which is preliminary data.</text>
</comment>
<keyword evidence="8" id="KW-1185">Reference proteome</keyword>
<evidence type="ECO:0000256" key="4">
    <source>
        <dbReference type="PROSITE-ProRule" id="PRU00261"/>
    </source>
</evidence>
<dbReference type="PIRSF" id="PIRSF001060">
    <property type="entry name" value="Endochitinase"/>
    <property type="match status" value="1"/>
</dbReference>
<name>A0ABQ7XQR7_BRANA</name>
<evidence type="ECO:0000256" key="5">
    <source>
        <dbReference type="SAM" id="SignalP"/>
    </source>
</evidence>
<organism evidence="7 8">
    <name type="scientific">Brassica napus</name>
    <name type="common">Rape</name>
    <dbReference type="NCBI Taxonomy" id="3708"/>
    <lineage>
        <taxon>Eukaryota</taxon>
        <taxon>Viridiplantae</taxon>
        <taxon>Streptophyta</taxon>
        <taxon>Embryophyta</taxon>
        <taxon>Tracheophyta</taxon>
        <taxon>Spermatophyta</taxon>
        <taxon>Magnoliopsida</taxon>
        <taxon>eudicotyledons</taxon>
        <taxon>Gunneridae</taxon>
        <taxon>Pentapetalae</taxon>
        <taxon>rosids</taxon>
        <taxon>malvids</taxon>
        <taxon>Brassicales</taxon>
        <taxon>Brassicaceae</taxon>
        <taxon>Brassiceae</taxon>
        <taxon>Brassica</taxon>
    </lineage>
</organism>
<evidence type="ECO:0000256" key="3">
    <source>
        <dbReference type="ARBA" id="ARBA00023157"/>
    </source>
</evidence>
<feature type="disulfide bond" evidence="4">
    <location>
        <begin position="40"/>
        <end position="54"/>
    </location>
</feature>
<comment type="caution">
    <text evidence="4">Lacks conserved residue(s) required for the propagation of feature annotation.</text>
</comment>
<keyword evidence="2 4" id="KW-0147">Chitin-binding</keyword>
<dbReference type="Gene3D" id="3.30.60.10">
    <property type="entry name" value="Endochitinase-like"/>
    <property type="match status" value="1"/>
</dbReference>
<dbReference type="InterPro" id="IPR023346">
    <property type="entry name" value="Lysozyme-like_dom_sf"/>
</dbReference>
<feature type="chain" id="PRO_5046538042" description="Chitin-binding type-1 domain-containing protein" evidence="5">
    <location>
        <begin position="29"/>
        <end position="260"/>
    </location>
</feature>
<dbReference type="EMBL" id="JAGKQM010000019">
    <property type="protein sequence ID" value="KAH0857804.1"/>
    <property type="molecule type" value="Genomic_DNA"/>
</dbReference>
<comment type="similarity">
    <text evidence="1">Belongs to the glycosyl hydrolase 19 family. Chitinase class I subfamily.</text>
</comment>
<feature type="signal peptide" evidence="5">
    <location>
        <begin position="1"/>
        <end position="28"/>
    </location>
</feature>
<dbReference type="SMART" id="SM00270">
    <property type="entry name" value="ChtBD1"/>
    <property type="match status" value="1"/>
</dbReference>
<feature type="domain" description="Chitin-binding type-1" evidence="6">
    <location>
        <begin position="30"/>
        <end position="65"/>
    </location>
</feature>
<dbReference type="CDD" id="cd00325">
    <property type="entry name" value="chitinase_GH19"/>
    <property type="match status" value="1"/>
</dbReference>
<dbReference type="InterPro" id="IPR000726">
    <property type="entry name" value="Glyco_hydro_19_cat"/>
</dbReference>
<dbReference type="PROSITE" id="PS00026">
    <property type="entry name" value="CHIT_BIND_I_1"/>
    <property type="match status" value="1"/>
</dbReference>
<evidence type="ECO:0000313" key="7">
    <source>
        <dbReference type="EMBL" id="KAH0857804.1"/>
    </source>
</evidence>
<dbReference type="Gene3D" id="1.10.530.10">
    <property type="match status" value="1"/>
</dbReference>
<dbReference type="SUPFAM" id="SSF57016">
    <property type="entry name" value="Plant lectins/antimicrobial peptides"/>
    <property type="match status" value="1"/>
</dbReference>
<protein>
    <recommendedName>
        <fullName evidence="6">Chitin-binding type-1 domain-containing protein</fullName>
    </recommendedName>
</protein>
<proteinExistence type="inferred from homology"/>
<dbReference type="InterPro" id="IPR016283">
    <property type="entry name" value="Glyco_hydro_19"/>
</dbReference>
<keyword evidence="3 4" id="KW-1015">Disulfide bond</keyword>
<dbReference type="InterPro" id="IPR001002">
    <property type="entry name" value="Chitin-bd_1"/>
</dbReference>
<dbReference type="InterPro" id="IPR018371">
    <property type="entry name" value="Chitin-binding_1_CS"/>
</dbReference>
<sequence>MDNNQNMAFTKVSLVIFLSLFGLYSVTAKTQKCGCAPNLCCSQFGSCGTNDAYCGAGCRSGPCRSNIRTPNGGGSVSSIVTQQFFNNIIQKAGSGCAGKTFYTHDSFINAANTFPNFGNSVTRREIATMFAHYSQGTGHFCYIQAINGTLRRDACQEPQRQISCHPPGIGYFVRGERLNIDLLRQPELVRSNPTLGFKTSLLFWMNSVRPVLNQGFGATIRAINGTECNGGNLVAVNERIRYYRDYCGQLGVDPGSNLSC</sequence>
<evidence type="ECO:0000259" key="6">
    <source>
        <dbReference type="PROSITE" id="PS50941"/>
    </source>
</evidence>
<dbReference type="PROSITE" id="PS00773">
    <property type="entry name" value="CHITINASE_19_1"/>
    <property type="match status" value="1"/>
</dbReference>
<reference evidence="7 8" key="1">
    <citation type="submission" date="2021-05" db="EMBL/GenBank/DDBJ databases">
        <title>Genome Assembly of Synthetic Allotetraploid Brassica napus Reveals Homoeologous Exchanges between Subgenomes.</title>
        <authorList>
            <person name="Davis J.T."/>
        </authorList>
    </citation>
    <scope>NUCLEOTIDE SEQUENCE [LARGE SCALE GENOMIC DNA]</scope>
    <source>
        <strain evidence="8">cv. Da-Ae</strain>
        <tissue evidence="7">Seedling</tissue>
    </source>
</reference>
<evidence type="ECO:0000256" key="2">
    <source>
        <dbReference type="ARBA" id="ARBA00022669"/>
    </source>
</evidence>
<dbReference type="SUPFAM" id="SSF53955">
    <property type="entry name" value="Lysozyme-like"/>
    <property type="match status" value="1"/>
</dbReference>
<dbReference type="InterPro" id="IPR036861">
    <property type="entry name" value="Endochitinase-like_sf"/>
</dbReference>